<sequence>MTAAVLGAHGLLGSAIARRLDALVLGRRAPADRIVDLASPKFDLSGIDALIHAAGVIDEDFSDPLRALRHAIDSTNTLVATARADGVKRLCYISSAHIYGVLRGQIDETSPPDPRSDYAIAHFVTEQILRRAASDDFRVLIFRPCAVFGLPPENFRRWSLVPFDFPRQAVEKGRIELKSHGLQRRNFVGAGDVARVIEAWLARDVPAFERINPIGKRTGTILAFARTCAREYEALTGRPCPVIAPSADHTAPDDFVYTTTLDQPAPADDLGATIRALLALLLEGRTP</sequence>
<dbReference type="InterPro" id="IPR050177">
    <property type="entry name" value="Lipid_A_modif_metabolic_enz"/>
</dbReference>
<comment type="caution">
    <text evidence="2">The sequence shown here is derived from an EMBL/GenBank/DDBJ whole genome shotgun (WGS) entry which is preliminary data.</text>
</comment>
<reference evidence="2 3" key="1">
    <citation type="journal article" date="2019" name="Int. J. Syst. Evol. Microbiol.">
        <title>The Global Catalogue of Microorganisms (GCM) 10K type strain sequencing project: providing services to taxonomists for standard genome sequencing and annotation.</title>
        <authorList>
            <consortium name="The Broad Institute Genomics Platform"/>
            <consortium name="The Broad Institute Genome Sequencing Center for Infectious Disease"/>
            <person name="Wu L."/>
            <person name="Ma J."/>
        </authorList>
    </citation>
    <scope>NUCLEOTIDE SEQUENCE [LARGE SCALE GENOMIC DNA]</scope>
    <source>
        <strain evidence="2 3">JCM 15089</strain>
    </source>
</reference>
<dbReference type="CDD" id="cd08946">
    <property type="entry name" value="SDR_e"/>
    <property type="match status" value="1"/>
</dbReference>
<gene>
    <name evidence="2" type="ORF">GCM10008942_09100</name>
</gene>
<accession>A0ABN1EB03</accession>
<protein>
    <recommendedName>
        <fullName evidence="1">NAD-dependent epimerase/dehydratase domain-containing protein</fullName>
    </recommendedName>
</protein>
<name>A0ABN1EB03_9PROT</name>
<evidence type="ECO:0000313" key="2">
    <source>
        <dbReference type="EMBL" id="GAA0562839.1"/>
    </source>
</evidence>
<dbReference type="Pfam" id="PF01370">
    <property type="entry name" value="Epimerase"/>
    <property type="match status" value="1"/>
</dbReference>
<keyword evidence="3" id="KW-1185">Reference proteome</keyword>
<feature type="domain" description="NAD-dependent epimerase/dehydratase" evidence="1">
    <location>
        <begin position="4"/>
        <end position="203"/>
    </location>
</feature>
<dbReference type="InterPro" id="IPR036291">
    <property type="entry name" value="NAD(P)-bd_dom_sf"/>
</dbReference>
<proteinExistence type="predicted"/>
<dbReference type="Gene3D" id="3.40.50.720">
    <property type="entry name" value="NAD(P)-binding Rossmann-like Domain"/>
    <property type="match status" value="1"/>
</dbReference>
<dbReference type="EMBL" id="BAAADD010000002">
    <property type="protein sequence ID" value="GAA0562839.1"/>
    <property type="molecule type" value="Genomic_DNA"/>
</dbReference>
<dbReference type="PANTHER" id="PTHR43245">
    <property type="entry name" value="BIFUNCTIONAL POLYMYXIN RESISTANCE PROTEIN ARNA"/>
    <property type="match status" value="1"/>
</dbReference>
<organism evidence="2 3">
    <name type="scientific">Rhizomicrobium electricum</name>
    <dbReference type="NCBI Taxonomy" id="480070"/>
    <lineage>
        <taxon>Bacteria</taxon>
        <taxon>Pseudomonadati</taxon>
        <taxon>Pseudomonadota</taxon>
        <taxon>Alphaproteobacteria</taxon>
        <taxon>Micropepsales</taxon>
        <taxon>Micropepsaceae</taxon>
        <taxon>Rhizomicrobium</taxon>
    </lineage>
</organism>
<evidence type="ECO:0000313" key="3">
    <source>
        <dbReference type="Proteomes" id="UP001499951"/>
    </source>
</evidence>
<dbReference type="InterPro" id="IPR001509">
    <property type="entry name" value="Epimerase_deHydtase"/>
</dbReference>
<dbReference type="SUPFAM" id="SSF51735">
    <property type="entry name" value="NAD(P)-binding Rossmann-fold domains"/>
    <property type="match status" value="1"/>
</dbReference>
<dbReference type="Proteomes" id="UP001499951">
    <property type="component" value="Unassembled WGS sequence"/>
</dbReference>
<dbReference type="RefSeq" id="WP_166932447.1">
    <property type="nucleotide sequence ID" value="NZ_BAAADD010000002.1"/>
</dbReference>
<evidence type="ECO:0000259" key="1">
    <source>
        <dbReference type="Pfam" id="PF01370"/>
    </source>
</evidence>